<organism evidence="2 3">
    <name type="scientific">Afipia felis</name>
    <name type="common">Cat scratch disease bacillus</name>
    <dbReference type="NCBI Taxonomy" id="1035"/>
    <lineage>
        <taxon>Bacteria</taxon>
        <taxon>Pseudomonadati</taxon>
        <taxon>Pseudomonadota</taxon>
        <taxon>Alphaproteobacteria</taxon>
        <taxon>Hyphomicrobiales</taxon>
        <taxon>Nitrobacteraceae</taxon>
        <taxon>Afipia</taxon>
    </lineage>
</organism>
<dbReference type="Proteomes" id="UP000254343">
    <property type="component" value="Unassembled WGS sequence"/>
</dbReference>
<reference evidence="2 3" key="1">
    <citation type="submission" date="2018-06" db="EMBL/GenBank/DDBJ databases">
        <authorList>
            <consortium name="Pathogen Informatics"/>
            <person name="Doyle S."/>
        </authorList>
    </citation>
    <scope>NUCLEOTIDE SEQUENCE [LARGE SCALE GENOMIC DNA]</scope>
    <source>
        <strain evidence="2 3">NCTC12722</strain>
    </source>
</reference>
<dbReference type="Pfam" id="PF11306">
    <property type="entry name" value="DUF3108"/>
    <property type="match status" value="1"/>
</dbReference>
<dbReference type="OrthoDB" id="7630100at2"/>
<dbReference type="RefSeq" id="WP_002718245.1">
    <property type="nucleotide sequence ID" value="NZ_UFSI01000001.1"/>
</dbReference>
<feature type="signal peptide" evidence="1">
    <location>
        <begin position="1"/>
        <end position="26"/>
    </location>
</feature>
<proteinExistence type="predicted"/>
<protein>
    <submittedName>
        <fullName evidence="2">Protein of uncharacterized function (DUF3108)</fullName>
    </submittedName>
</protein>
<accession>A0A380W3N2</accession>
<dbReference type="EMBL" id="UIGB01000001">
    <property type="protein sequence ID" value="SUU83466.1"/>
    <property type="molecule type" value="Genomic_DNA"/>
</dbReference>
<evidence type="ECO:0000313" key="2">
    <source>
        <dbReference type="EMBL" id="SUU83466.1"/>
    </source>
</evidence>
<sequence length="277" mass="29621">MDFFALHRWRRLLFLAPLLLAGPAQAQGRMDAKYQATLSGIEIGKGSWTVAIGDKDYSGSTSGGTTGLIKAIGGGHGTGATQGRVLAGRLVPDAYLSSVFYGKKNETIRIAFAGERVSAFSIEPEPPSTPERIPVVDTERRNVSDPMSGVMFTAPGKDELPNPQACATKAAIFDGRMRYDLQLAFKRMETVVLAKGAKVDAVVCTVRFKPVSGYVPSRAAIKYLAARQDIDVALAPIAGTRVMVPVRVRIPTPLGLGMVQATEFNTAAQPQAARRSN</sequence>
<dbReference type="AlphaFoldDB" id="A0A380W3N2"/>
<gene>
    <name evidence="2" type="ORF">NCTC12722_00632</name>
</gene>
<name>A0A380W3N2_AFIFE</name>
<evidence type="ECO:0000256" key="1">
    <source>
        <dbReference type="SAM" id="SignalP"/>
    </source>
</evidence>
<keyword evidence="1" id="KW-0732">Signal</keyword>
<evidence type="ECO:0000313" key="3">
    <source>
        <dbReference type="Proteomes" id="UP000254343"/>
    </source>
</evidence>
<dbReference type="InterPro" id="IPR021457">
    <property type="entry name" value="DUF3108"/>
</dbReference>
<feature type="chain" id="PRO_5016673541" evidence="1">
    <location>
        <begin position="27"/>
        <end position="277"/>
    </location>
</feature>